<reference evidence="2 3" key="1">
    <citation type="submission" date="2023-08" db="EMBL/GenBank/DDBJ databases">
        <title>Mesonia sp. MT50, isolated from deep-sea sediment of the Mariana Trench.</title>
        <authorList>
            <person name="Fu H."/>
        </authorList>
    </citation>
    <scope>NUCLEOTIDE SEQUENCE [LARGE SCALE GENOMIC DNA]</scope>
    <source>
        <strain evidence="2 3">MT50</strain>
    </source>
</reference>
<dbReference type="EMBL" id="JAVHUL010000055">
    <property type="protein sequence ID" value="MDQ7918604.1"/>
    <property type="molecule type" value="Genomic_DNA"/>
</dbReference>
<name>A0ABU1A4H2_9FLAO</name>
<accession>A0ABU1A4H2</accession>
<keyword evidence="3" id="KW-1185">Reference proteome</keyword>
<sequence>MRCRSFIIGLFLVFSFQSTFSQATKEAKAFHEKLNKEFKEKETSPLKKEDLKEFQELSIFEIDTNYIVSANFKRTPYEKPFFMPTTTDRKTMYVKYGEVSFVLKEKKVVLEVYQNQRLKTEEEFEDYLFIPFNDLTNGVSTYGGGRYLDLRIPKGNRMMLDFNQAYNPYCAYNENYSCPIPPEQNFIELEIEAGVKSFDKKI</sequence>
<dbReference type="Proteomes" id="UP001230915">
    <property type="component" value="Unassembled WGS sequence"/>
</dbReference>
<proteinExistence type="predicted"/>
<evidence type="ECO:0000313" key="3">
    <source>
        <dbReference type="Proteomes" id="UP001230915"/>
    </source>
</evidence>
<feature type="signal peptide" evidence="1">
    <location>
        <begin position="1"/>
        <end position="23"/>
    </location>
</feature>
<dbReference type="Pfam" id="PF07920">
    <property type="entry name" value="DUF1684"/>
    <property type="match status" value="1"/>
</dbReference>
<organism evidence="2 3">
    <name type="scientific">Mesonia profundi</name>
    <dbReference type="NCBI Taxonomy" id="3070998"/>
    <lineage>
        <taxon>Bacteria</taxon>
        <taxon>Pseudomonadati</taxon>
        <taxon>Bacteroidota</taxon>
        <taxon>Flavobacteriia</taxon>
        <taxon>Flavobacteriales</taxon>
        <taxon>Flavobacteriaceae</taxon>
        <taxon>Mesonia</taxon>
    </lineage>
</organism>
<keyword evidence="1" id="KW-0732">Signal</keyword>
<dbReference type="InterPro" id="IPR012467">
    <property type="entry name" value="DUF1684"/>
</dbReference>
<dbReference type="PANTHER" id="PTHR41913">
    <property type="entry name" value="DUF1684 DOMAIN-CONTAINING PROTEIN"/>
    <property type="match status" value="1"/>
</dbReference>
<protein>
    <submittedName>
        <fullName evidence="2">DUF1684 domain-containing protein</fullName>
    </submittedName>
</protein>
<evidence type="ECO:0000313" key="2">
    <source>
        <dbReference type="EMBL" id="MDQ7918604.1"/>
    </source>
</evidence>
<comment type="caution">
    <text evidence="2">The sequence shown here is derived from an EMBL/GenBank/DDBJ whole genome shotgun (WGS) entry which is preliminary data.</text>
</comment>
<gene>
    <name evidence="2" type="ORF">RBU60_13575</name>
</gene>
<feature type="chain" id="PRO_5045846235" evidence="1">
    <location>
        <begin position="24"/>
        <end position="202"/>
    </location>
</feature>
<dbReference type="RefSeq" id="WP_308865603.1">
    <property type="nucleotide sequence ID" value="NZ_JAVHUL010000055.1"/>
</dbReference>
<dbReference type="PANTHER" id="PTHR41913:SF1">
    <property type="entry name" value="DUF1684 DOMAIN-CONTAINING PROTEIN"/>
    <property type="match status" value="1"/>
</dbReference>
<evidence type="ECO:0000256" key="1">
    <source>
        <dbReference type="SAM" id="SignalP"/>
    </source>
</evidence>